<proteinExistence type="predicted"/>
<dbReference type="InterPro" id="IPR050600">
    <property type="entry name" value="SETD3_SETD6_MTase"/>
</dbReference>
<evidence type="ECO:0000313" key="6">
    <source>
        <dbReference type="Proteomes" id="UP001338582"/>
    </source>
</evidence>
<dbReference type="PIRSF" id="PIRSF027158">
    <property type="entry name" value="Lys_MTase_YDR198C_prd"/>
    <property type="match status" value="1"/>
</dbReference>
<dbReference type="PANTHER" id="PTHR13271:SF47">
    <property type="entry name" value="ACTIN-HISTIDINE N-METHYLTRANSFERASE"/>
    <property type="match status" value="1"/>
</dbReference>
<dbReference type="CDD" id="cd19177">
    <property type="entry name" value="SET_SETD4"/>
    <property type="match status" value="1"/>
</dbReference>
<dbReference type="InterPro" id="IPR044429">
    <property type="entry name" value="SETD4_SET"/>
</dbReference>
<keyword evidence="2" id="KW-0808">Transferase</keyword>
<keyword evidence="6" id="KW-1185">Reference proteome</keyword>
<name>A0AAX4H8W7_9ASCO</name>
<sequence length="430" mass="48760">MLDVQQRLESLLQWANASSNELSKASNAAYVSLKLEVKDVENVGRGIYAVQQVQRNERLVRIPHSFLLNFTTVVAHITKHNSLIVLSDPIFSNLQIPPAKLDDVGKVYSKFTYETLTALSSFQIVSLFLILESQRPGSFWGPFMDMLPETEEMGLSPLVWTVQQHPEAEKLVSLLPRSARKHADAIHSRFVKDMAVVEALLKETDYFTTDRFLWAWMCINSRCLYLEMPLGKSTDDNFTMAPYVDFLNHLCDDECGIKIDTSGFHVYASTQYKPGSELFFSYGPHSNEFLLCEYGFVLNENKWNYIDVSDYIMPLFLPKHVDFLKRKGYYNDYTINRDGMSFRTEVALATLQESAPDDSSRLNSLVDGLIHGAAYEARSQALLLQILQKIARDSTKKLESVSRPGLPQQEAICVLHDGILEICSARGVTL</sequence>
<dbReference type="RefSeq" id="XP_062876518.1">
    <property type="nucleotide sequence ID" value="XM_063020448.1"/>
</dbReference>
<feature type="domain" description="SET" evidence="4">
    <location>
        <begin position="33"/>
        <end position="283"/>
    </location>
</feature>
<dbReference type="EMBL" id="CP138895">
    <property type="protein sequence ID" value="WPK24135.1"/>
    <property type="molecule type" value="Genomic_DNA"/>
</dbReference>
<dbReference type="GO" id="GO:0032259">
    <property type="term" value="P:methylation"/>
    <property type="evidence" value="ECO:0007669"/>
    <property type="project" value="UniProtKB-KW"/>
</dbReference>
<evidence type="ECO:0000259" key="4">
    <source>
        <dbReference type="PROSITE" id="PS50280"/>
    </source>
</evidence>
<accession>A0AAX4H8W7</accession>
<dbReference type="GO" id="GO:0016279">
    <property type="term" value="F:protein-lysine N-methyltransferase activity"/>
    <property type="evidence" value="ECO:0007669"/>
    <property type="project" value="InterPro"/>
</dbReference>
<dbReference type="InterPro" id="IPR046341">
    <property type="entry name" value="SET_dom_sf"/>
</dbReference>
<dbReference type="Gene3D" id="3.90.1410.10">
    <property type="entry name" value="set domain protein methyltransferase, domain 1"/>
    <property type="match status" value="1"/>
</dbReference>
<dbReference type="GeneID" id="88172458"/>
<dbReference type="SUPFAM" id="SSF82199">
    <property type="entry name" value="SET domain"/>
    <property type="match status" value="1"/>
</dbReference>
<dbReference type="AlphaFoldDB" id="A0AAX4H8W7"/>
<dbReference type="InterPro" id="IPR016852">
    <property type="entry name" value="SET_MeTrfase"/>
</dbReference>
<keyword evidence="1" id="KW-0489">Methyltransferase</keyword>
<dbReference type="InterPro" id="IPR001214">
    <property type="entry name" value="SET_dom"/>
</dbReference>
<evidence type="ECO:0000256" key="3">
    <source>
        <dbReference type="ARBA" id="ARBA00022691"/>
    </source>
</evidence>
<keyword evidence="3" id="KW-0949">S-adenosyl-L-methionine</keyword>
<dbReference type="Pfam" id="PF00856">
    <property type="entry name" value="SET"/>
    <property type="match status" value="1"/>
</dbReference>
<organism evidence="5 6">
    <name type="scientific">Australozyma saopauloensis</name>
    <dbReference type="NCBI Taxonomy" id="291208"/>
    <lineage>
        <taxon>Eukaryota</taxon>
        <taxon>Fungi</taxon>
        <taxon>Dikarya</taxon>
        <taxon>Ascomycota</taxon>
        <taxon>Saccharomycotina</taxon>
        <taxon>Pichiomycetes</taxon>
        <taxon>Metschnikowiaceae</taxon>
        <taxon>Australozyma</taxon>
    </lineage>
</organism>
<dbReference type="KEGG" id="asau:88172458"/>
<protein>
    <recommendedName>
        <fullName evidence="4">SET domain-containing protein</fullName>
    </recommendedName>
</protein>
<reference evidence="5 6" key="1">
    <citation type="submission" date="2023-10" db="EMBL/GenBank/DDBJ databases">
        <title>Draft Genome Sequence of Candida saopaulonensis from a very Premature Infant with Sepsis.</title>
        <authorList>
            <person name="Ning Y."/>
            <person name="Dai R."/>
            <person name="Xiao M."/>
            <person name="Xu Y."/>
            <person name="Yan Q."/>
            <person name="Zhang L."/>
        </authorList>
    </citation>
    <scope>NUCLEOTIDE SEQUENCE [LARGE SCALE GENOMIC DNA]</scope>
    <source>
        <strain evidence="5 6">19XY460</strain>
    </source>
</reference>
<evidence type="ECO:0000313" key="5">
    <source>
        <dbReference type="EMBL" id="WPK24135.1"/>
    </source>
</evidence>
<dbReference type="Proteomes" id="UP001338582">
    <property type="component" value="Chromosome 2"/>
</dbReference>
<dbReference type="PROSITE" id="PS50280">
    <property type="entry name" value="SET"/>
    <property type="match status" value="1"/>
</dbReference>
<evidence type="ECO:0000256" key="1">
    <source>
        <dbReference type="ARBA" id="ARBA00022603"/>
    </source>
</evidence>
<evidence type="ECO:0000256" key="2">
    <source>
        <dbReference type="ARBA" id="ARBA00022679"/>
    </source>
</evidence>
<dbReference type="PANTHER" id="PTHR13271">
    <property type="entry name" value="UNCHARACTERIZED PUTATIVE METHYLTRANSFERASE"/>
    <property type="match status" value="1"/>
</dbReference>
<gene>
    <name evidence="5" type="ORF">PUMCH_001393</name>
</gene>